<dbReference type="GO" id="GO:0033765">
    <property type="term" value="F:steroid dehydrogenase activity, acting on the CH-CH group of donors"/>
    <property type="evidence" value="ECO:0007669"/>
    <property type="project" value="UniProtKB-ARBA"/>
</dbReference>
<keyword evidence="7" id="KW-0285">Flavoprotein</keyword>
<dbReference type="GO" id="GO:0005886">
    <property type="term" value="C:plasma membrane"/>
    <property type="evidence" value="ECO:0007669"/>
    <property type="project" value="UniProtKB-SubCell"/>
</dbReference>
<keyword evidence="14" id="KW-0175">Coiled coil</keyword>
<dbReference type="Gene3D" id="3.50.50.60">
    <property type="entry name" value="FAD/NAD(P)-binding domain"/>
    <property type="match status" value="1"/>
</dbReference>
<feature type="domain" description="Fumarate reductase/succinate dehydrogenase flavoprotein-like C-terminal" evidence="16">
    <location>
        <begin position="452"/>
        <end position="578"/>
    </location>
</feature>
<dbReference type="Proteomes" id="UP000217083">
    <property type="component" value="Unassembled WGS sequence"/>
</dbReference>
<evidence type="ECO:0000256" key="7">
    <source>
        <dbReference type="ARBA" id="ARBA00022630"/>
    </source>
</evidence>
<dbReference type="Pfam" id="PF02910">
    <property type="entry name" value="Succ_DH_flav_C"/>
    <property type="match status" value="1"/>
</dbReference>
<dbReference type="Gene3D" id="3.10.20.820">
    <property type="match status" value="1"/>
</dbReference>
<keyword evidence="8" id="KW-0274">FAD</keyword>
<dbReference type="InterPro" id="IPR036188">
    <property type="entry name" value="FAD/NAD-bd_sf"/>
</dbReference>
<feature type="active site" description="Proton acceptor" evidence="13">
    <location>
        <position position="285"/>
    </location>
</feature>
<dbReference type="SUPFAM" id="SSF51905">
    <property type="entry name" value="FAD/NAD(P)-binding domain"/>
    <property type="match status" value="1"/>
</dbReference>
<keyword evidence="10" id="KW-0560">Oxidoreductase</keyword>
<dbReference type="FunFam" id="3.90.700.10:FF:000004">
    <property type="entry name" value="Succinate dehydrogenase flavoprotein subunit"/>
    <property type="match status" value="1"/>
</dbReference>
<evidence type="ECO:0000256" key="5">
    <source>
        <dbReference type="ARBA" id="ARBA00022448"/>
    </source>
</evidence>
<comment type="subcellular location">
    <subcellularLocation>
        <location evidence="2">Cell membrane</location>
        <topology evidence="2">Peripheral membrane protein</topology>
        <orientation evidence="2">Cytoplasmic side</orientation>
    </subcellularLocation>
</comment>
<dbReference type="InterPro" id="IPR015939">
    <property type="entry name" value="Fum_Rdtase/Succ_DH_flav-like_C"/>
</dbReference>
<evidence type="ECO:0000256" key="2">
    <source>
        <dbReference type="ARBA" id="ARBA00004413"/>
    </source>
</evidence>
<protein>
    <recommendedName>
        <fullName evidence="4">succinate dehydrogenase</fullName>
        <ecNumber evidence="4">1.3.5.1</ecNumber>
    </recommendedName>
</protein>
<evidence type="ECO:0000313" key="18">
    <source>
        <dbReference type="Proteomes" id="UP000217083"/>
    </source>
</evidence>
<dbReference type="GO" id="GO:0009055">
    <property type="term" value="F:electron transfer activity"/>
    <property type="evidence" value="ECO:0007669"/>
    <property type="project" value="TreeGrafter"/>
</dbReference>
<reference evidence="17 18" key="2">
    <citation type="submission" date="2017-09" db="EMBL/GenBank/DDBJ databases">
        <title>Bacillus patelloidae sp. nov., isolated from the intestinal tract of a marine limpet.</title>
        <authorList>
            <person name="Liu R."/>
            <person name="Dong C."/>
            <person name="Shao Z."/>
        </authorList>
    </citation>
    <scope>NUCLEOTIDE SEQUENCE [LARGE SCALE GENOMIC DNA]</scope>
    <source>
        <strain evidence="17 18">SA5d-4</strain>
    </source>
</reference>
<evidence type="ECO:0000256" key="9">
    <source>
        <dbReference type="ARBA" id="ARBA00022982"/>
    </source>
</evidence>
<dbReference type="SUPFAM" id="SSF46977">
    <property type="entry name" value="Succinate dehydrogenase/fumarate reductase flavoprotein C-terminal domain"/>
    <property type="match status" value="1"/>
</dbReference>
<keyword evidence="5" id="KW-0813">Transport</keyword>
<evidence type="ECO:0000259" key="16">
    <source>
        <dbReference type="Pfam" id="PF02910"/>
    </source>
</evidence>
<dbReference type="Pfam" id="PF00890">
    <property type="entry name" value="FAD_binding_2"/>
    <property type="match status" value="1"/>
</dbReference>
<evidence type="ECO:0000256" key="3">
    <source>
        <dbReference type="ARBA" id="ARBA00008040"/>
    </source>
</evidence>
<evidence type="ECO:0000256" key="8">
    <source>
        <dbReference type="ARBA" id="ARBA00022827"/>
    </source>
</evidence>
<dbReference type="PANTHER" id="PTHR11632:SF53">
    <property type="entry name" value="SUCCINATE DEHYDROGENASE FLAVOPROTEIN SUBUNIT"/>
    <property type="match status" value="1"/>
</dbReference>
<dbReference type="EC" id="1.3.5.1" evidence="4"/>
<proteinExistence type="inferred from homology"/>
<sequence length="582" mass="64670">MSNRKIIVVGGGLAGLMATIKAAEAGVHVELFSIVPVKRSHSVCAQGGINGAVNTKGEGDSPWEHFDDSVYGGDFLANQPPVKAMADAAPGIIHLMDRMGVMFNRTAEGLLDFRRFGGTQHHRTAFAGATTGQQLLYALDEQVRRHEVAGLVSKYEGWEFLSAIVDDEGVCRGIVAQDLKTMEIHHFTADAVIMATGGPGIVFGKSTNSVINTGTAASALYQQGVKYANGEFIQIHPTAIPGDDKLRLMSESARGEGGRVWTYKDGKPWYFLEEKYPAYGNLVPRDIATREIFDVCVNQKLGVNGENMVFLDLSHKDPKELDVKLGGIIEIYEKFMGDDPRKVPMKIFPAVHYSMGGMWVDYDQMTNIPGLFAAGECEYQYHGANRLGANSLLSAIYGGMVAGPKAVEYIGGLEKTVEDMPVAIAEAHVKKEQEKYDRIMSMDGNENAYVIHKELGEWMTDNVTVVRHNDKLLETDKKIQELMERYQNININDTAAWSNQAASFTRQLWNMLELARVITLGAYNRNESRGAHYKPEFPDRNDEEWLKTTIATYNAEKGPEFSYEDVDTSLIKPRKRDYTKKK</sequence>
<dbReference type="FunFam" id="3.50.50.60:FF:000009">
    <property type="entry name" value="Succinate dehydrogenase flavoprotein subunit"/>
    <property type="match status" value="1"/>
</dbReference>
<organism evidence="17 18">
    <name type="scientific">Lottiidibacillus patelloidae</name>
    <dbReference type="NCBI Taxonomy" id="2670334"/>
    <lineage>
        <taxon>Bacteria</taxon>
        <taxon>Bacillati</taxon>
        <taxon>Bacillota</taxon>
        <taxon>Bacilli</taxon>
        <taxon>Bacillales</taxon>
        <taxon>Bacillaceae</taxon>
        <taxon>Lottiidibacillus</taxon>
    </lineage>
</organism>
<feature type="coiled-coil region" evidence="14">
    <location>
        <begin position="465"/>
        <end position="492"/>
    </location>
</feature>
<feature type="domain" description="FAD-dependent oxidoreductase 2 FAD-binding" evidence="15">
    <location>
        <begin position="6"/>
        <end position="392"/>
    </location>
</feature>
<dbReference type="Gene3D" id="1.20.58.100">
    <property type="entry name" value="Fumarate reductase/succinate dehydrogenase flavoprotein-like, C-terminal domain"/>
    <property type="match status" value="1"/>
</dbReference>
<dbReference type="RefSeq" id="WP_094923176.1">
    <property type="nucleotide sequence ID" value="NZ_NPIA01000002.1"/>
</dbReference>
<dbReference type="FunFam" id="1.20.58.100:FF:000004">
    <property type="entry name" value="Succinate dehydrogenase flavoprotein subunit"/>
    <property type="match status" value="1"/>
</dbReference>
<keyword evidence="11" id="KW-0472">Membrane</keyword>
<name>A0A263BW59_9BACI</name>
<evidence type="ECO:0000256" key="4">
    <source>
        <dbReference type="ARBA" id="ARBA00012792"/>
    </source>
</evidence>
<dbReference type="PIRSF" id="PIRSF000171">
    <property type="entry name" value="SDHA_APRA_LASPO"/>
    <property type="match status" value="1"/>
</dbReference>
<dbReference type="PRINTS" id="PR00411">
    <property type="entry name" value="PNDRDTASEI"/>
</dbReference>
<accession>A0A263BW59</accession>
<dbReference type="Gene3D" id="3.90.700.10">
    <property type="entry name" value="Succinate dehydrogenase/fumarate reductase flavoprotein, catalytic domain"/>
    <property type="match status" value="1"/>
</dbReference>
<dbReference type="InterPro" id="IPR027477">
    <property type="entry name" value="Succ_DH/fumarate_Rdtase_cat_sf"/>
</dbReference>
<dbReference type="PANTHER" id="PTHR11632">
    <property type="entry name" value="SUCCINATE DEHYDROGENASE 2 FLAVOPROTEIN SUBUNIT"/>
    <property type="match status" value="1"/>
</dbReference>
<evidence type="ECO:0000256" key="11">
    <source>
        <dbReference type="ARBA" id="ARBA00023136"/>
    </source>
</evidence>
<dbReference type="InterPro" id="IPR003953">
    <property type="entry name" value="FAD-dep_OxRdtase_2_FAD-bd"/>
</dbReference>
<keyword evidence="6" id="KW-1003">Cell membrane</keyword>
<dbReference type="InterPro" id="IPR003952">
    <property type="entry name" value="FRD_SDH_FAD_BS"/>
</dbReference>
<dbReference type="AlphaFoldDB" id="A0A263BW59"/>
<evidence type="ECO:0000256" key="14">
    <source>
        <dbReference type="SAM" id="Coils"/>
    </source>
</evidence>
<dbReference type="PROSITE" id="PS00504">
    <property type="entry name" value="FRD_SDH_FAD_BINDING"/>
    <property type="match status" value="1"/>
</dbReference>
<comment type="caution">
    <text evidence="17">The sequence shown here is derived from an EMBL/GenBank/DDBJ whole genome shotgun (WGS) entry which is preliminary data.</text>
</comment>
<evidence type="ECO:0000256" key="12">
    <source>
        <dbReference type="ARBA" id="ARBA00049220"/>
    </source>
</evidence>
<dbReference type="GO" id="GO:0009061">
    <property type="term" value="P:anaerobic respiration"/>
    <property type="evidence" value="ECO:0007669"/>
    <property type="project" value="TreeGrafter"/>
</dbReference>
<dbReference type="GO" id="GO:0050660">
    <property type="term" value="F:flavin adenine dinucleotide binding"/>
    <property type="evidence" value="ECO:0007669"/>
    <property type="project" value="TreeGrafter"/>
</dbReference>
<evidence type="ECO:0000256" key="10">
    <source>
        <dbReference type="ARBA" id="ARBA00023002"/>
    </source>
</evidence>
<evidence type="ECO:0000259" key="15">
    <source>
        <dbReference type="Pfam" id="PF00890"/>
    </source>
</evidence>
<keyword evidence="9" id="KW-0249">Electron transport</keyword>
<comment type="cofactor">
    <cofactor evidence="1">
        <name>FAD</name>
        <dbReference type="ChEBI" id="CHEBI:57692"/>
    </cofactor>
</comment>
<dbReference type="InterPro" id="IPR030664">
    <property type="entry name" value="SdhA/FrdA/AprA"/>
</dbReference>
<evidence type="ECO:0000313" key="17">
    <source>
        <dbReference type="EMBL" id="OZM57900.1"/>
    </source>
</evidence>
<dbReference type="EMBL" id="NPIA01000002">
    <property type="protein sequence ID" value="OZM57900.1"/>
    <property type="molecule type" value="Genomic_DNA"/>
</dbReference>
<dbReference type="GO" id="GO:0008177">
    <property type="term" value="F:succinate dehydrogenase (quinone) activity"/>
    <property type="evidence" value="ECO:0007669"/>
    <property type="project" value="UniProtKB-EC"/>
</dbReference>
<evidence type="ECO:0000256" key="13">
    <source>
        <dbReference type="PIRSR" id="PIRSR000171-1"/>
    </source>
</evidence>
<evidence type="ECO:0000256" key="1">
    <source>
        <dbReference type="ARBA" id="ARBA00001974"/>
    </source>
</evidence>
<reference evidence="18" key="1">
    <citation type="submission" date="2017-08" db="EMBL/GenBank/DDBJ databases">
        <authorList>
            <person name="Huang Z."/>
        </authorList>
    </citation>
    <scope>NUCLEOTIDE SEQUENCE [LARGE SCALE GENOMIC DNA]</scope>
    <source>
        <strain evidence="18">SA5d-4</strain>
    </source>
</reference>
<dbReference type="PRINTS" id="PR00368">
    <property type="entry name" value="FADPNR"/>
</dbReference>
<dbReference type="NCBIfam" id="NF006392">
    <property type="entry name" value="PRK08641.1"/>
    <property type="match status" value="1"/>
</dbReference>
<evidence type="ECO:0000256" key="6">
    <source>
        <dbReference type="ARBA" id="ARBA00022475"/>
    </source>
</evidence>
<dbReference type="InterPro" id="IPR037099">
    <property type="entry name" value="Fum_R/Succ_DH_flav-like_C_sf"/>
</dbReference>
<dbReference type="SUPFAM" id="SSF56425">
    <property type="entry name" value="Succinate dehydrogenase/fumarate reductase flavoprotein, catalytic domain"/>
    <property type="match status" value="1"/>
</dbReference>
<gene>
    <name evidence="17" type="ORF">CIB95_05970</name>
</gene>
<comment type="catalytic activity">
    <reaction evidence="12">
        <text>a quinone + succinate = fumarate + a quinol</text>
        <dbReference type="Rhea" id="RHEA:40523"/>
        <dbReference type="ChEBI" id="CHEBI:24646"/>
        <dbReference type="ChEBI" id="CHEBI:29806"/>
        <dbReference type="ChEBI" id="CHEBI:30031"/>
        <dbReference type="ChEBI" id="CHEBI:132124"/>
        <dbReference type="EC" id="1.3.5.1"/>
    </reaction>
</comment>
<comment type="similarity">
    <text evidence="3">Belongs to the FAD-dependent oxidoreductase 2 family. FRD/SDH subfamily.</text>
</comment>
<keyword evidence="18" id="KW-1185">Reference proteome</keyword>
<dbReference type="NCBIfam" id="TIGR01811">
    <property type="entry name" value="sdhA_Bsu"/>
    <property type="match status" value="1"/>
</dbReference>
<dbReference type="InterPro" id="IPR011280">
    <property type="entry name" value="Succ_DH/Fum_Rdt_flav_su"/>
</dbReference>